<comment type="similarity">
    <text evidence="4">Belongs to the protein kinase superfamily.</text>
</comment>
<dbReference type="Proteomes" id="UP000002729">
    <property type="component" value="Unassembled WGS sequence"/>
</dbReference>
<evidence type="ECO:0000256" key="3">
    <source>
        <dbReference type="PROSITE-ProRule" id="PRU10141"/>
    </source>
</evidence>
<reference evidence="6 7" key="1">
    <citation type="journal article" date="2011" name="Proc. Natl. Acad. Sci. U.S.A.">
        <title>Niche of harmful alga Aureococcus anophagefferens revealed through ecogenomics.</title>
        <authorList>
            <person name="Gobler C.J."/>
            <person name="Berry D.L."/>
            <person name="Dyhrman S.T."/>
            <person name="Wilhelm S.W."/>
            <person name="Salamov A."/>
            <person name="Lobanov A.V."/>
            <person name="Zhang Y."/>
            <person name="Collier J.L."/>
            <person name="Wurch L.L."/>
            <person name="Kustka A.B."/>
            <person name="Dill B.D."/>
            <person name="Shah M."/>
            <person name="VerBerkmoes N.C."/>
            <person name="Kuo A."/>
            <person name="Terry A."/>
            <person name="Pangilinan J."/>
            <person name="Lindquist E.A."/>
            <person name="Lucas S."/>
            <person name="Paulsen I.T."/>
            <person name="Hattenrath-Lehmann T.K."/>
            <person name="Talmage S.C."/>
            <person name="Walker E.A."/>
            <person name="Koch F."/>
            <person name="Burson A.M."/>
            <person name="Marcoval M.A."/>
            <person name="Tang Y.Z."/>
            <person name="Lecleir G.R."/>
            <person name="Coyne K.J."/>
            <person name="Berg G.M."/>
            <person name="Bertrand E.M."/>
            <person name="Saito M.A."/>
            <person name="Gladyshev V.N."/>
            <person name="Grigoriev I.V."/>
        </authorList>
    </citation>
    <scope>NUCLEOTIDE SEQUENCE [LARGE SCALE GENOMIC DNA]</scope>
    <source>
        <strain evidence="7">CCMP 1984</strain>
    </source>
</reference>
<dbReference type="Gene3D" id="1.10.510.10">
    <property type="entry name" value="Transferase(Phosphotransferase) domain 1"/>
    <property type="match status" value="1"/>
</dbReference>
<dbReference type="InterPro" id="IPR011009">
    <property type="entry name" value="Kinase-like_dom_sf"/>
</dbReference>
<dbReference type="PROSITE" id="PS00107">
    <property type="entry name" value="PROTEIN_KINASE_ATP"/>
    <property type="match status" value="1"/>
</dbReference>
<protein>
    <recommendedName>
        <fullName evidence="5">Protein kinase domain-containing protein</fullName>
    </recommendedName>
</protein>
<keyword evidence="7" id="KW-1185">Reference proteome</keyword>
<feature type="domain" description="Protein kinase" evidence="5">
    <location>
        <begin position="35"/>
        <end position="326"/>
    </location>
</feature>
<dbReference type="RefSeq" id="XP_009040568.1">
    <property type="nucleotide sequence ID" value="XM_009042320.1"/>
</dbReference>
<dbReference type="eggNOG" id="KOG0660">
    <property type="taxonomic scope" value="Eukaryota"/>
</dbReference>
<dbReference type="KEGG" id="aaf:AURANDRAFT_55052"/>
<dbReference type="InParanoid" id="F0YJH7"/>
<dbReference type="SUPFAM" id="SSF56112">
    <property type="entry name" value="Protein kinase-like (PK-like)"/>
    <property type="match status" value="1"/>
</dbReference>
<dbReference type="InterPro" id="IPR000719">
    <property type="entry name" value="Prot_kinase_dom"/>
</dbReference>
<keyword evidence="2 3" id="KW-0067">ATP-binding</keyword>
<dbReference type="GO" id="GO:0005524">
    <property type="term" value="F:ATP binding"/>
    <property type="evidence" value="ECO:0007669"/>
    <property type="project" value="UniProtKB-UniRule"/>
</dbReference>
<dbReference type="InterPro" id="IPR008271">
    <property type="entry name" value="Ser/Thr_kinase_AS"/>
</dbReference>
<keyword evidence="1 3" id="KW-0547">Nucleotide-binding</keyword>
<dbReference type="CDD" id="cd07852">
    <property type="entry name" value="STKc_MAPK15-like"/>
    <property type="match status" value="1"/>
</dbReference>
<keyword evidence="4" id="KW-0418">Kinase</keyword>
<evidence type="ECO:0000256" key="4">
    <source>
        <dbReference type="RuleBase" id="RU000304"/>
    </source>
</evidence>
<evidence type="ECO:0000313" key="6">
    <source>
        <dbReference type="EMBL" id="EGB04653.1"/>
    </source>
</evidence>
<dbReference type="PROSITE" id="PS00108">
    <property type="entry name" value="PROTEIN_KINASE_ST"/>
    <property type="match status" value="1"/>
</dbReference>
<dbReference type="GO" id="GO:0004674">
    <property type="term" value="F:protein serine/threonine kinase activity"/>
    <property type="evidence" value="ECO:0007669"/>
    <property type="project" value="UniProtKB-KW"/>
</dbReference>
<name>F0YJH7_AURAN</name>
<dbReference type="Gene3D" id="3.30.200.20">
    <property type="entry name" value="Phosphorylase Kinase, domain 1"/>
    <property type="match status" value="1"/>
</dbReference>
<evidence type="ECO:0000313" key="7">
    <source>
        <dbReference type="Proteomes" id="UP000002729"/>
    </source>
</evidence>
<dbReference type="FunFam" id="1.10.510.10:FF:000238">
    <property type="entry name" value="Mitogen-activated protein kinase"/>
    <property type="match status" value="1"/>
</dbReference>
<dbReference type="SMART" id="SM00220">
    <property type="entry name" value="S_TKc"/>
    <property type="match status" value="1"/>
</dbReference>
<proteinExistence type="inferred from homology"/>
<dbReference type="PANTHER" id="PTHR24055">
    <property type="entry name" value="MITOGEN-ACTIVATED PROTEIN KINASE"/>
    <property type="match status" value="1"/>
</dbReference>
<dbReference type="EMBL" id="GL833148">
    <property type="protein sequence ID" value="EGB04653.1"/>
    <property type="molecule type" value="Genomic_DNA"/>
</dbReference>
<evidence type="ECO:0000259" key="5">
    <source>
        <dbReference type="PROSITE" id="PS50011"/>
    </source>
</evidence>
<organism evidence="7">
    <name type="scientific">Aureococcus anophagefferens</name>
    <name type="common">Harmful bloom alga</name>
    <dbReference type="NCBI Taxonomy" id="44056"/>
    <lineage>
        <taxon>Eukaryota</taxon>
        <taxon>Sar</taxon>
        <taxon>Stramenopiles</taxon>
        <taxon>Ochrophyta</taxon>
        <taxon>Pelagophyceae</taxon>
        <taxon>Pelagomonadales</taxon>
        <taxon>Pelagomonadaceae</taxon>
        <taxon>Aureococcus</taxon>
    </lineage>
</organism>
<dbReference type="Pfam" id="PF00069">
    <property type="entry name" value="Pkinase"/>
    <property type="match status" value="1"/>
</dbReference>
<evidence type="ECO:0000256" key="2">
    <source>
        <dbReference type="ARBA" id="ARBA00022840"/>
    </source>
</evidence>
<evidence type="ECO:0000256" key="1">
    <source>
        <dbReference type="ARBA" id="ARBA00022741"/>
    </source>
</evidence>
<keyword evidence="4" id="KW-0808">Transferase</keyword>
<dbReference type="InterPro" id="IPR050117">
    <property type="entry name" value="MAPK"/>
</dbReference>
<keyword evidence="4" id="KW-0723">Serine/threonine-protein kinase</keyword>
<dbReference type="OrthoDB" id="192887at2759"/>
<dbReference type="PROSITE" id="PS50011">
    <property type="entry name" value="PROTEIN_KINASE_DOM"/>
    <property type="match status" value="1"/>
</dbReference>
<dbReference type="OMA" id="SYMNPSH"/>
<gene>
    <name evidence="6" type="ORF">AURANDRAFT_55052</name>
</gene>
<dbReference type="AlphaFoldDB" id="F0YJH7"/>
<sequence length="399" mass="45573">MQHDVEAVARNTRTKVNQRCGRIDEHVEKQVLRRLELCYRLGKGAYGMVWKVIEKRTRRVVALKKCFDVLGRSEDAQRMYREIMYLQALSAHDNIIKMQHVIRAETGQDMYITFDFMQADLLSVILANVLQPIHVKYVVYQLLKALKFIHSAGIVHRDVKPSNLLLNSDCHMKICDFGLARSLELGSNAVENPKLTEYVGTRWYRAIEVLLGSSHYTFAVDIWAVACIYAEMLLRRPLFPGTSAVDQIVKILALIGRPGAIDINSVNSAYAFTLLEMLPVLRPVSFVETFPDVSAEALNFMSQCLNYSPRKGCRCTVEEALRHPFIAEFHDPDDEPSYGKKIALALDDYQLFTAREYRVAIYGAIFKRKVSARKLERGLMANPAKVILMEHEETLPEPF</sequence>
<dbReference type="GeneID" id="20222468"/>
<feature type="binding site" evidence="3">
    <location>
        <position position="64"/>
    </location>
    <ligand>
        <name>ATP</name>
        <dbReference type="ChEBI" id="CHEBI:30616"/>
    </ligand>
</feature>
<accession>F0YJH7</accession>
<dbReference type="InterPro" id="IPR017441">
    <property type="entry name" value="Protein_kinase_ATP_BS"/>
</dbReference>